<dbReference type="KEGG" id="gtn:GTNG_0887"/>
<evidence type="ECO:0000313" key="1">
    <source>
        <dbReference type="EMBL" id="ABO66265.1"/>
    </source>
</evidence>
<name>A4ILR1_GEOTN</name>
<dbReference type="EMBL" id="CP000557">
    <property type="protein sequence ID" value="ABO66265.1"/>
    <property type="molecule type" value="Genomic_DNA"/>
</dbReference>
<sequence>MQAPRFLSSKWHVVPNELSCFTENYRQKGEKHMPERGRNDHPHEFHQDGARESIINDATADGAKAIGVRSDADPLREANPGPFHVDHLEVEEGMKRFRALMEGKK</sequence>
<dbReference type="HOGENOM" id="CLU_176912_0_0_9"/>
<proteinExistence type="predicted"/>
<dbReference type="AlphaFoldDB" id="A4ILR1"/>
<dbReference type="Proteomes" id="UP000001578">
    <property type="component" value="Chromosome"/>
</dbReference>
<organism evidence="1 2">
    <name type="scientific">Geobacillus thermodenitrificans (strain NG80-2)</name>
    <dbReference type="NCBI Taxonomy" id="420246"/>
    <lineage>
        <taxon>Bacteria</taxon>
        <taxon>Bacillati</taxon>
        <taxon>Bacillota</taxon>
        <taxon>Bacilli</taxon>
        <taxon>Bacillales</taxon>
        <taxon>Anoxybacillaceae</taxon>
        <taxon>Geobacillus</taxon>
    </lineage>
</organism>
<gene>
    <name evidence="1" type="ordered locus">GTNG_0887</name>
</gene>
<protein>
    <submittedName>
        <fullName evidence="1">Putative ATP/GTP binding protein</fullName>
    </submittedName>
</protein>
<evidence type="ECO:0000313" key="2">
    <source>
        <dbReference type="Proteomes" id="UP000001578"/>
    </source>
</evidence>
<reference evidence="1 2" key="1">
    <citation type="journal article" date="2007" name="Proc. Natl. Acad. Sci. U.S.A.">
        <title>Genome and proteome of long-chain alkane degrading Geobacillus thermodenitrificans NG80-2 isolated from a deep-subsurface oil reservoir.</title>
        <authorList>
            <person name="Feng L."/>
            <person name="Wang W."/>
            <person name="Cheng J."/>
            <person name="Ren Y."/>
            <person name="Zhao G."/>
            <person name="Gao C."/>
            <person name="Tang Y."/>
            <person name="Liu X."/>
            <person name="Han W."/>
            <person name="Peng X."/>
            <person name="Liu R."/>
            <person name="Wang L."/>
        </authorList>
    </citation>
    <scope>NUCLEOTIDE SEQUENCE [LARGE SCALE GENOMIC DNA]</scope>
    <source>
        <strain evidence="1 2">NG80-2</strain>
    </source>
</reference>
<dbReference type="eggNOG" id="ENOG5030H5V">
    <property type="taxonomic scope" value="Bacteria"/>
</dbReference>
<accession>A4ILR1</accession>